<dbReference type="EMBL" id="LIZT01000012">
    <property type="protein sequence ID" value="KPJ50802.1"/>
    <property type="molecule type" value="Genomic_DNA"/>
</dbReference>
<comment type="caution">
    <text evidence="7">Lacks conserved residue(s) required for the propagation of feature annotation.</text>
</comment>
<comment type="caution">
    <text evidence="11">The sequence shown here is derived from an EMBL/GenBank/DDBJ whole genome shotgun (WGS) entry which is preliminary data.</text>
</comment>
<dbReference type="InterPro" id="IPR014729">
    <property type="entry name" value="Rossmann-like_a/b/a_fold"/>
</dbReference>
<dbReference type="Pfam" id="PF00795">
    <property type="entry name" value="CN_hydrolase"/>
    <property type="match status" value="1"/>
</dbReference>
<dbReference type="GO" id="GO:0005524">
    <property type="term" value="F:ATP binding"/>
    <property type="evidence" value="ECO:0007669"/>
    <property type="project" value="UniProtKB-UniRule"/>
</dbReference>
<evidence type="ECO:0000256" key="7">
    <source>
        <dbReference type="HAMAP-Rule" id="MF_02090"/>
    </source>
</evidence>
<keyword evidence="6 7" id="KW-0520">NAD</keyword>
<evidence type="ECO:0000256" key="9">
    <source>
        <dbReference type="RuleBase" id="RU003811"/>
    </source>
</evidence>
<feature type="binding site" evidence="7">
    <location>
        <position position="120"/>
    </location>
    <ligand>
        <name>L-glutamine</name>
        <dbReference type="ChEBI" id="CHEBI:58359"/>
    </ligand>
</feature>
<evidence type="ECO:0000256" key="8">
    <source>
        <dbReference type="PIRNR" id="PIRNR006630"/>
    </source>
</evidence>
<dbReference type="CDD" id="cd07570">
    <property type="entry name" value="GAT_Gln-NAD-synth"/>
    <property type="match status" value="1"/>
</dbReference>
<dbReference type="PANTHER" id="PTHR23090">
    <property type="entry name" value="NH 3 /GLUTAMINE-DEPENDENT NAD + SYNTHETASE"/>
    <property type="match status" value="1"/>
</dbReference>
<feature type="binding site" evidence="7">
    <location>
        <position position="187"/>
    </location>
    <ligand>
        <name>L-glutamine</name>
        <dbReference type="ChEBI" id="CHEBI:58359"/>
    </ligand>
</feature>
<evidence type="ECO:0000256" key="5">
    <source>
        <dbReference type="ARBA" id="ARBA00022840"/>
    </source>
</evidence>
<feature type="binding site" evidence="7">
    <location>
        <position position="380"/>
    </location>
    <ligand>
        <name>deamido-NAD(+)</name>
        <dbReference type="ChEBI" id="CHEBI:58437"/>
        <note>ligand shared between two neighboring subunits</note>
    </ligand>
</feature>
<comment type="pathway">
    <text evidence="1 7 8">Cofactor biosynthesis; NAD(+) biosynthesis; NAD(+) from deamido-NAD(+) (L-Gln route): step 1/1.</text>
</comment>
<evidence type="ECO:0000313" key="11">
    <source>
        <dbReference type="EMBL" id="KPJ50802.1"/>
    </source>
</evidence>
<organism evidence="11 12">
    <name type="scientific">candidate division TA06 bacterium DG_26</name>
    <dbReference type="NCBI Taxonomy" id="1703771"/>
    <lineage>
        <taxon>Bacteria</taxon>
        <taxon>Bacteria division TA06</taxon>
    </lineage>
</organism>
<feature type="binding site" evidence="7">
    <location>
        <position position="409"/>
    </location>
    <ligand>
        <name>deamido-NAD(+)</name>
        <dbReference type="ChEBI" id="CHEBI:58437"/>
        <note>ligand shared between two neighboring subunits</note>
    </ligand>
</feature>
<dbReference type="CDD" id="cd00553">
    <property type="entry name" value="NAD_synthase"/>
    <property type="match status" value="1"/>
</dbReference>
<dbReference type="GO" id="GO:0004359">
    <property type="term" value="F:glutaminase activity"/>
    <property type="evidence" value="ECO:0007669"/>
    <property type="project" value="InterPro"/>
</dbReference>
<dbReference type="AlphaFoldDB" id="A0A0S7WKV3"/>
<dbReference type="PANTHER" id="PTHR23090:SF9">
    <property type="entry name" value="GLUTAMINE-DEPENDENT NAD(+) SYNTHETASE"/>
    <property type="match status" value="1"/>
</dbReference>
<comment type="function">
    <text evidence="7">Catalyzes the ATP-dependent amidation of deamido-NAD to form NAD. Uses L-glutamine as a nitrogen source.</text>
</comment>
<reference evidence="11 12" key="1">
    <citation type="journal article" date="2015" name="Microbiome">
        <title>Genomic resolution of linkages in carbon, nitrogen, and sulfur cycling among widespread estuary sediment bacteria.</title>
        <authorList>
            <person name="Baker B.J."/>
            <person name="Lazar C.S."/>
            <person name="Teske A.P."/>
            <person name="Dick G.J."/>
        </authorList>
    </citation>
    <scope>NUCLEOTIDE SEQUENCE [LARGE SCALE GENOMIC DNA]</scope>
    <source>
        <strain evidence="11">DG_26</strain>
    </source>
</reference>
<dbReference type="Gene3D" id="3.40.50.620">
    <property type="entry name" value="HUPs"/>
    <property type="match status" value="1"/>
</dbReference>
<keyword evidence="5 7" id="KW-0067">ATP-binding</keyword>
<dbReference type="SUPFAM" id="SSF56317">
    <property type="entry name" value="Carbon-nitrogen hydrolase"/>
    <property type="match status" value="1"/>
</dbReference>
<dbReference type="Pfam" id="PF02540">
    <property type="entry name" value="NAD_synthase"/>
    <property type="match status" value="1"/>
</dbReference>
<dbReference type="InterPro" id="IPR014445">
    <property type="entry name" value="Gln-dep_NAD_synthase"/>
</dbReference>
<evidence type="ECO:0000256" key="1">
    <source>
        <dbReference type="ARBA" id="ARBA00005188"/>
    </source>
</evidence>
<evidence type="ECO:0000256" key="6">
    <source>
        <dbReference type="ARBA" id="ARBA00023027"/>
    </source>
</evidence>
<keyword evidence="4 7" id="KW-0547">Nucleotide-binding</keyword>
<dbReference type="Gene3D" id="3.60.110.10">
    <property type="entry name" value="Carbon-nitrogen hydrolase"/>
    <property type="match status" value="1"/>
</dbReference>
<name>A0A0S7WKV3_UNCT6</name>
<dbReference type="HAMAP" id="MF_02090">
    <property type="entry name" value="NadE_glutamine_dep"/>
    <property type="match status" value="1"/>
</dbReference>
<keyword evidence="3 7" id="KW-0436">Ligase</keyword>
<gene>
    <name evidence="7" type="primary">nadE</name>
    <name evidence="11" type="ORF">AMJ40_01825</name>
</gene>
<dbReference type="InterPro" id="IPR036526">
    <property type="entry name" value="C-N_Hydrolase_sf"/>
</dbReference>
<dbReference type="GO" id="GO:0008795">
    <property type="term" value="F:NAD+ synthase activity"/>
    <property type="evidence" value="ECO:0007669"/>
    <property type="project" value="UniProtKB-UniRule"/>
</dbReference>
<dbReference type="PIRSF" id="PIRSF006630">
    <property type="entry name" value="NADS_GAT"/>
    <property type="match status" value="1"/>
</dbReference>
<dbReference type="GO" id="GO:0009435">
    <property type="term" value="P:NAD+ biosynthetic process"/>
    <property type="evidence" value="ECO:0007669"/>
    <property type="project" value="UniProtKB-UniRule"/>
</dbReference>
<evidence type="ECO:0000256" key="4">
    <source>
        <dbReference type="ARBA" id="ARBA00022741"/>
    </source>
</evidence>
<dbReference type="InterPro" id="IPR003010">
    <property type="entry name" value="C-N_Hydrolase"/>
</dbReference>
<dbReference type="EC" id="6.3.5.1" evidence="7 8"/>
<comment type="similarity">
    <text evidence="2 7 8">In the C-terminal section; belongs to the NAD synthetase family.</text>
</comment>
<feature type="binding site" evidence="7">
    <location>
        <begin position="296"/>
        <end position="303"/>
    </location>
    <ligand>
        <name>ATP</name>
        <dbReference type="ChEBI" id="CHEBI:30616"/>
    </ligand>
</feature>
<dbReference type="InterPro" id="IPR022310">
    <property type="entry name" value="NAD/GMP_synthase"/>
</dbReference>
<dbReference type="FunFam" id="3.40.50.620:FF:000106">
    <property type="entry name" value="Glutamine-dependent NAD(+) synthetase"/>
    <property type="match status" value="1"/>
</dbReference>
<dbReference type="NCBIfam" id="NF010588">
    <property type="entry name" value="PRK13981.1"/>
    <property type="match status" value="1"/>
</dbReference>
<feature type="binding site" evidence="7">
    <location>
        <position position="519"/>
    </location>
    <ligand>
        <name>deamido-NAD(+)</name>
        <dbReference type="ChEBI" id="CHEBI:58437"/>
        <note>ligand shared between two neighboring subunits</note>
    </ligand>
</feature>
<protein>
    <recommendedName>
        <fullName evidence="7 8">Glutamine-dependent NAD(+) synthetase</fullName>
        <ecNumber evidence="7 8">6.3.5.1</ecNumber>
    </recommendedName>
    <alternativeName>
        <fullName evidence="7 8">NAD(+) synthase [glutamine-hydrolyzing]</fullName>
    </alternativeName>
</protein>
<evidence type="ECO:0000313" key="12">
    <source>
        <dbReference type="Proteomes" id="UP000051124"/>
    </source>
</evidence>
<feature type="binding site" evidence="7">
    <location>
        <position position="193"/>
    </location>
    <ligand>
        <name>L-glutamine</name>
        <dbReference type="ChEBI" id="CHEBI:58359"/>
    </ligand>
</feature>
<feature type="active site" description="For glutaminase activity" evidence="7">
    <location>
        <position position="114"/>
    </location>
</feature>
<dbReference type="GO" id="GO:0005737">
    <property type="term" value="C:cytoplasm"/>
    <property type="evidence" value="ECO:0007669"/>
    <property type="project" value="InterPro"/>
</dbReference>
<dbReference type="GO" id="GO:0003952">
    <property type="term" value="F:NAD+ synthase (glutamine-hydrolyzing) activity"/>
    <property type="evidence" value="ECO:0007669"/>
    <property type="project" value="UniProtKB-UniRule"/>
</dbReference>
<feature type="active site" description="Nucleophile; for glutaminase activity" evidence="7">
    <location>
        <position position="150"/>
    </location>
</feature>
<comment type="catalytic activity">
    <reaction evidence="7 8">
        <text>deamido-NAD(+) + L-glutamine + ATP + H2O = L-glutamate + AMP + diphosphate + NAD(+) + H(+)</text>
        <dbReference type="Rhea" id="RHEA:24384"/>
        <dbReference type="ChEBI" id="CHEBI:15377"/>
        <dbReference type="ChEBI" id="CHEBI:15378"/>
        <dbReference type="ChEBI" id="CHEBI:29985"/>
        <dbReference type="ChEBI" id="CHEBI:30616"/>
        <dbReference type="ChEBI" id="CHEBI:33019"/>
        <dbReference type="ChEBI" id="CHEBI:57540"/>
        <dbReference type="ChEBI" id="CHEBI:58359"/>
        <dbReference type="ChEBI" id="CHEBI:58437"/>
        <dbReference type="ChEBI" id="CHEBI:456215"/>
        <dbReference type="EC" id="6.3.5.1"/>
    </reaction>
</comment>
<feature type="domain" description="CN hydrolase" evidence="10">
    <location>
        <begin position="1"/>
        <end position="257"/>
    </location>
</feature>
<dbReference type="InterPro" id="IPR003694">
    <property type="entry name" value="NAD_synthase"/>
</dbReference>
<evidence type="ECO:0000256" key="3">
    <source>
        <dbReference type="ARBA" id="ARBA00022598"/>
    </source>
</evidence>
<evidence type="ECO:0000259" key="10">
    <source>
        <dbReference type="PROSITE" id="PS50263"/>
    </source>
</evidence>
<feature type="active site" description="Proton acceptor; for glutaminase activity" evidence="7">
    <location>
        <position position="40"/>
    </location>
</feature>
<comment type="similarity">
    <text evidence="9">Belongs to the NAD synthetase family.</text>
</comment>
<dbReference type="SUPFAM" id="SSF52402">
    <property type="entry name" value="Adenine nucleotide alpha hydrolases-like"/>
    <property type="match status" value="1"/>
</dbReference>
<sequence length="548" mass="60862">MKVTIAQLNPVIGDVEGNQAKIKNVVSKFGKESDLVVFSELFLSGYPPRDLLEKPWFIERIERAIDDVTDLSAKHPHTAILLGAPLPTGKKSGNGLYNAAVLIHNGKMLKRQYKSLLPTYDVFDEARYFDPTPTVDLMPFKKEKLGVSICEDAWNDPELWGKKIYPLDPIQVMANAGATLLVNISASPFHVGKEQLRYRILSNHAKKHGIPFAYANQVGGNDELIFDGRSVCVDGKGRVIALFPPFEEHVETVDMRTVGTSTSYEAQDRVESVYEALVLGIRDYMKKCGFKRAVIGLSGGIDSAVSCCLAREAVGKKNVLAVSMPSPYSSRASVEYAGKMAQNLGIEFKVIRISSLYRAFVHVLKDSLGVGDEVDVTLENIQARIRGNILMAISNRFGYLVLSPGNKSELAVGYCTLYGDMSGGLAVISDVPKTMVYELAQYVNKRSEVIPREIIEKPPSAELKPNQLDQDTLPPYDILDPILQYYIEEGYSLEDIVRLDFDRDTVEWVIHAVNRSEYKRRQAPLGLKVTTKAFGVGRRMPIAAKHDL</sequence>
<evidence type="ECO:0000256" key="2">
    <source>
        <dbReference type="ARBA" id="ARBA00007145"/>
    </source>
</evidence>
<dbReference type="PROSITE" id="PS50263">
    <property type="entry name" value="CN_HYDROLASE"/>
    <property type="match status" value="1"/>
</dbReference>
<dbReference type="NCBIfam" id="TIGR00552">
    <property type="entry name" value="nadE"/>
    <property type="match status" value="1"/>
</dbReference>
<proteinExistence type="inferred from homology"/>
<dbReference type="PATRIC" id="fig|1703771.3.peg.183"/>
<dbReference type="UniPathway" id="UPA00253">
    <property type="reaction ID" value="UER00334"/>
</dbReference>
<accession>A0A0S7WKV3</accession>
<dbReference type="Proteomes" id="UP000051124">
    <property type="component" value="Unassembled WGS sequence"/>
</dbReference>